<reference evidence="2" key="1">
    <citation type="submission" date="2016-11" db="EMBL/GenBank/DDBJ databases">
        <authorList>
            <person name="Varghese N."/>
            <person name="Submissions S."/>
        </authorList>
    </citation>
    <scope>NUCLEOTIDE SEQUENCE [LARGE SCALE GENOMIC DNA]</scope>
    <source>
        <strain evidence="2">DSM 11792</strain>
    </source>
</reference>
<dbReference type="Proteomes" id="UP000184196">
    <property type="component" value="Unassembled WGS sequence"/>
</dbReference>
<name>A0A1M4S9S3_9FIRM</name>
<dbReference type="AlphaFoldDB" id="A0A1M4S9S3"/>
<organism evidence="1 2">
    <name type="scientific">Desulfofundulus australicus DSM 11792</name>
    <dbReference type="NCBI Taxonomy" id="1121425"/>
    <lineage>
        <taxon>Bacteria</taxon>
        <taxon>Bacillati</taxon>
        <taxon>Bacillota</taxon>
        <taxon>Clostridia</taxon>
        <taxon>Eubacteriales</taxon>
        <taxon>Peptococcaceae</taxon>
        <taxon>Desulfofundulus</taxon>
    </lineage>
</organism>
<accession>A0A1M4S9S3</accession>
<dbReference type="OrthoDB" id="1798539at2"/>
<gene>
    <name evidence="1" type="ORF">SAMN02745218_00040</name>
</gene>
<evidence type="ECO:0000313" key="1">
    <source>
        <dbReference type="EMBL" id="SHE28797.1"/>
    </source>
</evidence>
<keyword evidence="2" id="KW-1185">Reference proteome</keyword>
<evidence type="ECO:0000313" key="2">
    <source>
        <dbReference type="Proteomes" id="UP000184196"/>
    </source>
</evidence>
<dbReference type="EMBL" id="FQUW01000004">
    <property type="protein sequence ID" value="SHE28797.1"/>
    <property type="molecule type" value="Genomic_DNA"/>
</dbReference>
<proteinExistence type="predicted"/>
<dbReference type="InterPro" id="IPR049744">
    <property type="entry name" value="CC/Se_fam"/>
</dbReference>
<sequence length="61" mass="6620">MTLEPAVYAGQPPDVERFLRTEANGLKVFLPKNARVAPEGISIDITGQGAWRRLSIQGLLG</sequence>
<protein>
    <submittedName>
        <fullName evidence="1">Uncharacterized protein</fullName>
    </submittedName>
</protein>
<dbReference type="NCBIfam" id="NF041239">
    <property type="entry name" value="Moor_selen_rel"/>
    <property type="match status" value="1"/>
</dbReference>